<accession>A0A2G5H7D1</accession>
<gene>
    <name evidence="1" type="ORF">CB0940_07426</name>
    <name evidence="2" type="ORF">RHO25_008013</name>
</gene>
<dbReference type="OrthoDB" id="5121585at2759"/>
<dbReference type="AlphaFoldDB" id="A0A2G5H7D1"/>
<name>A0A2G5H7D1_CERBT</name>
<evidence type="ECO:0000313" key="2">
    <source>
        <dbReference type="EMBL" id="WPB03374.1"/>
    </source>
</evidence>
<organism evidence="1 3">
    <name type="scientific">Cercospora beticola</name>
    <name type="common">Sugarbeet leaf spot fungus</name>
    <dbReference type="NCBI Taxonomy" id="122368"/>
    <lineage>
        <taxon>Eukaryota</taxon>
        <taxon>Fungi</taxon>
        <taxon>Dikarya</taxon>
        <taxon>Ascomycota</taxon>
        <taxon>Pezizomycotina</taxon>
        <taxon>Dothideomycetes</taxon>
        <taxon>Dothideomycetidae</taxon>
        <taxon>Mycosphaerellales</taxon>
        <taxon>Mycosphaerellaceae</taxon>
        <taxon>Cercospora</taxon>
    </lineage>
</organism>
<dbReference type="Proteomes" id="UP000230605">
    <property type="component" value="Chromosome 5"/>
</dbReference>
<keyword evidence="4" id="KW-1185">Reference proteome</keyword>
<proteinExistence type="predicted"/>
<dbReference type="EMBL" id="CP134188">
    <property type="protein sequence ID" value="WPB03374.1"/>
    <property type="molecule type" value="Genomic_DNA"/>
</dbReference>
<sequence>MSSLEIYSITSPPTDIPLFEHVGDLRRCHFTTSPVEHFVLGKAPPTPVVPIAYQGQANARLSVTIQYTTPKTAAQRRLRCKIIGEGREISETISFETTNLPQQTLPPLQLKAPIVGGKDRGFPWKFGGTGRRSATARVEDDSGIELSSSTFEIEIYVLHANLPPYYTRDGIPLDLLRFNAFIPKWLSPQQDSDRDPDRPLDTDDWAACVIKALFRDRRLTYNASGGGGKYISEGSLMMELFLSDLTGLSYRPDDRTKYAVNCYDLARLAESIIPLGTGYGTVKPVFLEPYGWMKTTRLIGDRLETNNPFYTQPRWRKSDGTVRLICDQKDTEEGRRSAFANHMFLTIDKSGGTYALDSTCGPVTGEMRVIDYPNRCIAQDPYIHDIYKGTRSKQGTVMDIRTNTPVLSGLMPRVSQFAGAQTISDNNEKSRMKPLQAKMEEKFPPPRNARGGKNRLSIGTLQLPIISTMLLPSSAPMKKRPADVPCTSWTFQYDNGSLSEPVLVMIYVWTYPREKYSTVSTITPLKRFTDAWVDLRDRYGVHPMGQWDSAATSQDGLAVRLFADPLAWAITAIVSQSPSTEILQLVCNRVERALRVLRNDGTDIVLLKVPIKETLEKATIVLPPSAHVGEQFIMTVEASPLFI</sequence>
<protein>
    <submittedName>
        <fullName evidence="1">Uncharacterized protein</fullName>
    </submittedName>
</protein>
<dbReference type="EMBL" id="LKMD01000108">
    <property type="protein sequence ID" value="PIA88449.1"/>
    <property type="molecule type" value="Genomic_DNA"/>
</dbReference>
<dbReference type="Proteomes" id="UP001302367">
    <property type="component" value="Chromosome 5"/>
</dbReference>
<reference evidence="1 3" key="1">
    <citation type="submission" date="2015-10" db="EMBL/GenBank/DDBJ databases">
        <title>The cercosporin biosynthetic gene cluster was horizontally transferred to several fungal lineages and shown to be expanded in Cercospora beticola based on microsynteny with recipient genomes.</title>
        <authorList>
            <person name="De Jonge R."/>
            <person name="Ebert M.K."/>
            <person name="Suttle J.C."/>
            <person name="Jurick Ii W.M."/>
            <person name="Secor G.A."/>
            <person name="Thomma B.P."/>
            <person name="Van De Peer Y."/>
            <person name="Bolton M.D."/>
        </authorList>
    </citation>
    <scope>NUCLEOTIDE SEQUENCE [LARGE SCALE GENOMIC DNA]</scope>
    <source>
        <strain evidence="1 3">09-40</strain>
    </source>
</reference>
<evidence type="ECO:0000313" key="3">
    <source>
        <dbReference type="Proteomes" id="UP000230605"/>
    </source>
</evidence>
<evidence type="ECO:0000313" key="1">
    <source>
        <dbReference type="EMBL" id="PIA88449.1"/>
    </source>
</evidence>
<evidence type="ECO:0000313" key="4">
    <source>
        <dbReference type="Proteomes" id="UP001302367"/>
    </source>
</evidence>
<reference evidence="2 4" key="2">
    <citation type="submission" date="2023-09" db="EMBL/GenBank/DDBJ databases">
        <title>Complete-Gapless Cercospora beticola genome.</title>
        <authorList>
            <person name="Wyatt N.A."/>
            <person name="Spanner R.E."/>
            <person name="Bolton M.D."/>
        </authorList>
    </citation>
    <scope>NUCLEOTIDE SEQUENCE [LARGE SCALE GENOMIC DNA]</scope>
    <source>
        <strain evidence="2">Cb09-40</strain>
    </source>
</reference>